<evidence type="ECO:0000313" key="12">
    <source>
        <dbReference type="EMBL" id="HIV02438.1"/>
    </source>
</evidence>
<keyword evidence="7 10" id="KW-0460">Magnesium</keyword>
<keyword evidence="5 10" id="KW-0479">Metal-binding</keyword>
<keyword evidence="6 10" id="KW-0274">FAD</keyword>
<feature type="binding site" evidence="11">
    <location>
        <position position="312"/>
    </location>
    <ligand>
        <name>Mg(2+)</name>
        <dbReference type="ChEBI" id="CHEBI:18420"/>
    </ligand>
</feature>
<dbReference type="PIRSF" id="PIRSF006268">
    <property type="entry name" value="ApbE"/>
    <property type="match status" value="1"/>
</dbReference>
<evidence type="ECO:0000256" key="1">
    <source>
        <dbReference type="ARBA" id="ARBA00011955"/>
    </source>
</evidence>
<evidence type="ECO:0000256" key="2">
    <source>
        <dbReference type="ARBA" id="ARBA00016337"/>
    </source>
</evidence>
<gene>
    <name evidence="12" type="ORF">IAC74_02595</name>
</gene>
<evidence type="ECO:0000256" key="5">
    <source>
        <dbReference type="ARBA" id="ARBA00022723"/>
    </source>
</evidence>
<reference evidence="12" key="1">
    <citation type="submission" date="2020-10" db="EMBL/GenBank/DDBJ databases">
        <authorList>
            <person name="Gilroy R."/>
        </authorList>
    </citation>
    <scope>NUCLEOTIDE SEQUENCE</scope>
    <source>
        <strain evidence="12">4920</strain>
    </source>
</reference>
<evidence type="ECO:0000256" key="11">
    <source>
        <dbReference type="PIRSR" id="PIRSR006268-2"/>
    </source>
</evidence>
<dbReference type="EC" id="2.7.1.180" evidence="1 10"/>
<evidence type="ECO:0000256" key="4">
    <source>
        <dbReference type="ARBA" id="ARBA00022679"/>
    </source>
</evidence>
<comment type="similarity">
    <text evidence="10">Belongs to the ApbE family.</text>
</comment>
<comment type="cofactor">
    <cofactor evidence="11">
        <name>Mg(2+)</name>
        <dbReference type="ChEBI" id="CHEBI:18420"/>
    </cofactor>
    <cofactor evidence="11">
        <name>Mn(2+)</name>
        <dbReference type="ChEBI" id="CHEBI:29035"/>
    </cofactor>
    <text evidence="11">Magnesium. Can also use manganese.</text>
</comment>
<evidence type="ECO:0000256" key="10">
    <source>
        <dbReference type="PIRNR" id="PIRNR006268"/>
    </source>
</evidence>
<comment type="catalytic activity">
    <reaction evidence="9 10">
        <text>L-threonyl-[protein] + FAD = FMN-L-threonyl-[protein] + AMP + H(+)</text>
        <dbReference type="Rhea" id="RHEA:36847"/>
        <dbReference type="Rhea" id="RHEA-COMP:11060"/>
        <dbReference type="Rhea" id="RHEA-COMP:11061"/>
        <dbReference type="ChEBI" id="CHEBI:15378"/>
        <dbReference type="ChEBI" id="CHEBI:30013"/>
        <dbReference type="ChEBI" id="CHEBI:57692"/>
        <dbReference type="ChEBI" id="CHEBI:74257"/>
        <dbReference type="ChEBI" id="CHEBI:456215"/>
        <dbReference type="EC" id="2.7.1.180"/>
    </reaction>
</comment>
<dbReference type="Pfam" id="PF02424">
    <property type="entry name" value="ApbE"/>
    <property type="match status" value="1"/>
</dbReference>
<sequence length="362" mass="38820">MKLKNLTAYLVAGAVLLAVAILGLTAARSGVTVKESAFALNTYVTVTTYGADRTPVEAGIQTIRQIEEQLSAYIDTSEVAYVNSVGRANVPIPVSDALFSVVETALSYSELTGGRFDITIKPVTDLWGFAGTPRVPTDTELSEALSRVGYQNVVLDRENKTITFLKDGMQLDLGGIAKGYAADETAKTLVQHGCAKALCDLGGNIVFLGTNNSPFDALQNNWFHRDINKPWRVGIQTPFAATGSYLAVISLQNAPGAATSVVTSGAYERNFTQDGVLYHHILDPATGYPYNGAAESVTIIGPSSMEADALSTSLYMMDIDEGLALAQERGYDVLIVDKNKKIHTTLDKSRVELSDPAYSFAQ</sequence>
<evidence type="ECO:0000256" key="6">
    <source>
        <dbReference type="ARBA" id="ARBA00022827"/>
    </source>
</evidence>
<name>A0A9D1SZ68_9FIRM</name>
<keyword evidence="3 10" id="KW-0285">Flavoprotein</keyword>
<dbReference type="Gene3D" id="3.10.520.10">
    <property type="entry name" value="ApbE-like domains"/>
    <property type="match status" value="1"/>
</dbReference>
<dbReference type="PANTHER" id="PTHR30040">
    <property type="entry name" value="THIAMINE BIOSYNTHESIS LIPOPROTEIN APBE"/>
    <property type="match status" value="1"/>
</dbReference>
<dbReference type="InterPro" id="IPR003374">
    <property type="entry name" value="ApbE-like_sf"/>
</dbReference>
<feature type="binding site" evidence="11">
    <location>
        <position position="308"/>
    </location>
    <ligand>
        <name>Mg(2+)</name>
        <dbReference type="ChEBI" id="CHEBI:18420"/>
    </ligand>
</feature>
<dbReference type="PANTHER" id="PTHR30040:SF2">
    <property type="entry name" value="FAD:PROTEIN FMN TRANSFERASE"/>
    <property type="match status" value="1"/>
</dbReference>
<comment type="caution">
    <text evidence="12">The sequence shown here is derived from an EMBL/GenBank/DDBJ whole genome shotgun (WGS) entry which is preliminary data.</text>
</comment>
<evidence type="ECO:0000313" key="13">
    <source>
        <dbReference type="Proteomes" id="UP000886743"/>
    </source>
</evidence>
<evidence type="ECO:0000256" key="9">
    <source>
        <dbReference type="ARBA" id="ARBA00048540"/>
    </source>
</evidence>
<evidence type="ECO:0000256" key="3">
    <source>
        <dbReference type="ARBA" id="ARBA00022630"/>
    </source>
</evidence>
<organism evidence="12 13">
    <name type="scientific">Candidatus Aphodoplasma excrementigallinarum</name>
    <dbReference type="NCBI Taxonomy" id="2840673"/>
    <lineage>
        <taxon>Bacteria</taxon>
        <taxon>Bacillati</taxon>
        <taxon>Bacillota</taxon>
        <taxon>Clostridia</taxon>
        <taxon>Eubacteriales</taxon>
        <taxon>Candidatus Aphodoplasma</taxon>
    </lineage>
</organism>
<evidence type="ECO:0000256" key="8">
    <source>
        <dbReference type="ARBA" id="ARBA00031306"/>
    </source>
</evidence>
<dbReference type="Proteomes" id="UP000886743">
    <property type="component" value="Unassembled WGS sequence"/>
</dbReference>
<dbReference type="GO" id="GO:0016740">
    <property type="term" value="F:transferase activity"/>
    <property type="evidence" value="ECO:0007669"/>
    <property type="project" value="UniProtKB-UniRule"/>
</dbReference>
<accession>A0A9D1SZ68</accession>
<dbReference type="GO" id="GO:0046872">
    <property type="term" value="F:metal ion binding"/>
    <property type="evidence" value="ECO:0007669"/>
    <property type="project" value="UniProtKB-UniRule"/>
</dbReference>
<reference evidence="12" key="2">
    <citation type="journal article" date="2021" name="PeerJ">
        <title>Extensive microbial diversity within the chicken gut microbiome revealed by metagenomics and culture.</title>
        <authorList>
            <person name="Gilroy R."/>
            <person name="Ravi A."/>
            <person name="Getino M."/>
            <person name="Pursley I."/>
            <person name="Horton D.L."/>
            <person name="Alikhan N.F."/>
            <person name="Baker D."/>
            <person name="Gharbi K."/>
            <person name="Hall N."/>
            <person name="Watson M."/>
            <person name="Adriaenssens E.M."/>
            <person name="Foster-Nyarko E."/>
            <person name="Jarju S."/>
            <person name="Secka A."/>
            <person name="Antonio M."/>
            <person name="Oren A."/>
            <person name="Chaudhuri R.R."/>
            <person name="La Ragione R."/>
            <person name="Hildebrand F."/>
            <person name="Pallen M.J."/>
        </authorList>
    </citation>
    <scope>NUCLEOTIDE SEQUENCE</scope>
    <source>
        <strain evidence="12">4920</strain>
    </source>
</reference>
<dbReference type="InterPro" id="IPR024932">
    <property type="entry name" value="ApbE"/>
</dbReference>
<dbReference type="SUPFAM" id="SSF143631">
    <property type="entry name" value="ApbE-like"/>
    <property type="match status" value="1"/>
</dbReference>
<keyword evidence="4 10" id="KW-0808">Transferase</keyword>
<feature type="binding site" evidence="11">
    <location>
        <position position="175"/>
    </location>
    <ligand>
        <name>Mg(2+)</name>
        <dbReference type="ChEBI" id="CHEBI:18420"/>
    </ligand>
</feature>
<protein>
    <recommendedName>
        <fullName evidence="2 10">FAD:protein FMN transferase</fullName>
        <ecNumber evidence="1 10">2.7.1.180</ecNumber>
    </recommendedName>
    <alternativeName>
        <fullName evidence="8 10">Flavin transferase</fullName>
    </alternativeName>
</protein>
<dbReference type="AlphaFoldDB" id="A0A9D1SZ68"/>
<dbReference type="EMBL" id="DVOF01000075">
    <property type="protein sequence ID" value="HIV02438.1"/>
    <property type="molecule type" value="Genomic_DNA"/>
</dbReference>
<evidence type="ECO:0000256" key="7">
    <source>
        <dbReference type="ARBA" id="ARBA00022842"/>
    </source>
</evidence>
<proteinExistence type="inferred from homology"/>